<gene>
    <name evidence="1" type="ORF">PR003_g22104</name>
</gene>
<evidence type="ECO:0000313" key="1">
    <source>
        <dbReference type="EMBL" id="KAE9303065.1"/>
    </source>
</evidence>
<comment type="caution">
    <text evidence="1">The sequence shown here is derived from an EMBL/GenBank/DDBJ whole genome shotgun (WGS) entry which is preliminary data.</text>
</comment>
<organism evidence="1 2">
    <name type="scientific">Phytophthora rubi</name>
    <dbReference type="NCBI Taxonomy" id="129364"/>
    <lineage>
        <taxon>Eukaryota</taxon>
        <taxon>Sar</taxon>
        <taxon>Stramenopiles</taxon>
        <taxon>Oomycota</taxon>
        <taxon>Peronosporomycetes</taxon>
        <taxon>Peronosporales</taxon>
        <taxon>Peronosporaceae</taxon>
        <taxon>Phytophthora</taxon>
    </lineage>
</organism>
<dbReference type="Proteomes" id="UP000434957">
    <property type="component" value="Unassembled WGS sequence"/>
</dbReference>
<name>A0A6A4D8G7_9STRA</name>
<dbReference type="AlphaFoldDB" id="A0A6A4D8G7"/>
<evidence type="ECO:0000313" key="2">
    <source>
        <dbReference type="Proteomes" id="UP000434957"/>
    </source>
</evidence>
<proteinExistence type="predicted"/>
<accession>A0A6A4D8G7</accession>
<reference evidence="1 2" key="1">
    <citation type="submission" date="2018-08" db="EMBL/GenBank/DDBJ databases">
        <title>Genomic investigation of the strawberry pathogen Phytophthora fragariae indicates pathogenicity is determined by transcriptional variation in three key races.</title>
        <authorList>
            <person name="Adams T.M."/>
            <person name="Armitage A.D."/>
            <person name="Sobczyk M.K."/>
            <person name="Bates H.J."/>
            <person name="Dunwell J.M."/>
            <person name="Nellist C.F."/>
            <person name="Harrison R.J."/>
        </authorList>
    </citation>
    <scope>NUCLEOTIDE SEQUENCE [LARGE SCALE GENOMIC DNA]</scope>
    <source>
        <strain evidence="1 2">SCRP333</strain>
    </source>
</reference>
<dbReference type="EMBL" id="QXFT01002149">
    <property type="protein sequence ID" value="KAE9303065.1"/>
    <property type="molecule type" value="Genomic_DNA"/>
</dbReference>
<sequence>MAVMPTRTSIGMKPSTQYAKVQLTPSGTTRMLTRNSLVLALHSCSGHVLGNEYHTLFG</sequence>
<keyword evidence="2" id="KW-1185">Reference proteome</keyword>
<protein>
    <submittedName>
        <fullName evidence="1">Uncharacterized protein</fullName>
    </submittedName>
</protein>